<dbReference type="Pfam" id="PF05920">
    <property type="entry name" value="Homeobox_KN"/>
    <property type="match status" value="1"/>
</dbReference>
<feature type="region of interest" description="Disordered" evidence="6">
    <location>
        <begin position="225"/>
        <end position="254"/>
    </location>
</feature>
<evidence type="ECO:0000256" key="4">
    <source>
        <dbReference type="ARBA" id="ARBA00023242"/>
    </source>
</evidence>
<feature type="compositionally biased region" description="Polar residues" evidence="6">
    <location>
        <begin position="121"/>
        <end position="136"/>
    </location>
</feature>
<feature type="compositionally biased region" description="Low complexity" evidence="6">
    <location>
        <begin position="429"/>
        <end position="452"/>
    </location>
</feature>
<evidence type="ECO:0000256" key="1">
    <source>
        <dbReference type="ARBA" id="ARBA00005800"/>
    </source>
</evidence>
<feature type="compositionally biased region" description="Polar residues" evidence="6">
    <location>
        <begin position="1"/>
        <end position="14"/>
    </location>
</feature>
<protein>
    <recommendedName>
        <fullName evidence="7">Homeobox domain-containing protein</fullName>
    </recommendedName>
</protein>
<organism evidence="8 9">
    <name type="scientific">Sporisorium reilianum f. sp. reilianum</name>
    <dbReference type="NCBI Taxonomy" id="72559"/>
    <lineage>
        <taxon>Eukaryota</taxon>
        <taxon>Fungi</taxon>
        <taxon>Dikarya</taxon>
        <taxon>Basidiomycota</taxon>
        <taxon>Ustilaginomycotina</taxon>
        <taxon>Ustilaginomycetes</taxon>
        <taxon>Ustilaginales</taxon>
        <taxon>Ustilaginaceae</taxon>
        <taxon>Sporisorium</taxon>
    </lineage>
</organism>
<evidence type="ECO:0000313" key="9">
    <source>
        <dbReference type="Proteomes" id="UP000239563"/>
    </source>
</evidence>
<feature type="compositionally biased region" description="Basic and acidic residues" evidence="6">
    <location>
        <begin position="168"/>
        <end position="178"/>
    </location>
</feature>
<dbReference type="SUPFAM" id="SSF46689">
    <property type="entry name" value="Homeodomain-like"/>
    <property type="match status" value="1"/>
</dbReference>
<dbReference type="CDD" id="cd00086">
    <property type="entry name" value="homeodomain"/>
    <property type="match status" value="1"/>
</dbReference>
<comment type="subcellular location">
    <subcellularLocation>
        <location evidence="5">Nucleus</location>
    </subcellularLocation>
</comment>
<dbReference type="PANTHER" id="PTHR11850">
    <property type="entry name" value="HOMEOBOX PROTEIN TRANSCRIPTION FACTORS"/>
    <property type="match status" value="1"/>
</dbReference>
<keyword evidence="2 5" id="KW-0238">DNA-binding</keyword>
<name>A0A2N8U634_9BASI</name>
<feature type="compositionally biased region" description="Pro residues" evidence="6">
    <location>
        <begin position="412"/>
        <end position="426"/>
    </location>
</feature>
<keyword evidence="4 5" id="KW-0539">Nucleus</keyword>
<feature type="compositionally biased region" description="Pro residues" evidence="6">
    <location>
        <begin position="386"/>
        <end position="396"/>
    </location>
</feature>
<dbReference type="InterPro" id="IPR009057">
    <property type="entry name" value="Homeodomain-like_sf"/>
</dbReference>
<feature type="region of interest" description="Disordered" evidence="6">
    <location>
        <begin position="1"/>
        <end position="89"/>
    </location>
</feature>
<dbReference type="InterPro" id="IPR001356">
    <property type="entry name" value="HD"/>
</dbReference>
<evidence type="ECO:0000313" key="8">
    <source>
        <dbReference type="EMBL" id="SJX60536.1"/>
    </source>
</evidence>
<dbReference type="PROSITE" id="PS50071">
    <property type="entry name" value="HOMEOBOX_2"/>
    <property type="match status" value="1"/>
</dbReference>
<accession>A0A2N8U634</accession>
<evidence type="ECO:0000256" key="6">
    <source>
        <dbReference type="SAM" id="MobiDB-lite"/>
    </source>
</evidence>
<feature type="region of interest" description="Disordered" evidence="6">
    <location>
        <begin position="107"/>
        <end position="202"/>
    </location>
</feature>
<evidence type="ECO:0000256" key="5">
    <source>
        <dbReference type="PROSITE-ProRule" id="PRU00108"/>
    </source>
</evidence>
<feature type="region of interest" description="Disordered" evidence="6">
    <location>
        <begin position="533"/>
        <end position="555"/>
    </location>
</feature>
<feature type="compositionally biased region" description="Basic and acidic residues" evidence="6">
    <location>
        <begin position="320"/>
        <end position="329"/>
    </location>
</feature>
<feature type="region of interest" description="Disordered" evidence="6">
    <location>
        <begin position="688"/>
        <end position="715"/>
    </location>
</feature>
<dbReference type="Proteomes" id="UP000239563">
    <property type="component" value="Chromosome I"/>
</dbReference>
<dbReference type="SMART" id="SM00389">
    <property type="entry name" value="HOX"/>
    <property type="match status" value="1"/>
</dbReference>
<dbReference type="EMBL" id="LT795054">
    <property type="protein sequence ID" value="SJX60536.1"/>
    <property type="molecule type" value="Genomic_DNA"/>
</dbReference>
<feature type="compositionally biased region" description="Low complexity" evidence="6">
    <location>
        <begin position="351"/>
        <end position="385"/>
    </location>
</feature>
<dbReference type="InterPro" id="IPR008422">
    <property type="entry name" value="KN_HD"/>
</dbReference>
<dbReference type="GO" id="GO:0003677">
    <property type="term" value="F:DNA binding"/>
    <property type="evidence" value="ECO:0007669"/>
    <property type="project" value="UniProtKB-UniRule"/>
</dbReference>
<dbReference type="InterPro" id="IPR050224">
    <property type="entry name" value="TALE_homeobox"/>
</dbReference>
<dbReference type="AlphaFoldDB" id="A0A2N8U634"/>
<gene>
    <name evidence="8" type="ORF">SRS1_10177</name>
</gene>
<comment type="similarity">
    <text evidence="1">Belongs to the TALE/M-ATYP homeobox family.</text>
</comment>
<feature type="region of interest" description="Disordered" evidence="6">
    <location>
        <begin position="297"/>
        <end position="456"/>
    </location>
</feature>
<reference evidence="8 9" key="1">
    <citation type="submission" date="2017-02" db="EMBL/GenBank/DDBJ databases">
        <authorList>
            <person name="Peterson S.W."/>
        </authorList>
    </citation>
    <scope>NUCLEOTIDE SEQUENCE [LARGE SCALE GENOMIC DNA]</scope>
    <source>
        <strain evidence="8 9">SRS1_H2-8</strain>
    </source>
</reference>
<evidence type="ECO:0000256" key="2">
    <source>
        <dbReference type="ARBA" id="ARBA00023125"/>
    </source>
</evidence>
<keyword evidence="3 5" id="KW-0371">Homeobox</keyword>
<feature type="domain" description="Homeobox" evidence="7">
    <location>
        <begin position="624"/>
        <end position="683"/>
    </location>
</feature>
<dbReference type="Gene3D" id="1.10.10.60">
    <property type="entry name" value="Homeodomain-like"/>
    <property type="match status" value="1"/>
</dbReference>
<feature type="compositionally biased region" description="Basic and acidic residues" evidence="6">
    <location>
        <begin position="705"/>
        <end position="715"/>
    </location>
</feature>
<feature type="compositionally biased region" description="Polar residues" evidence="6">
    <location>
        <begin position="64"/>
        <end position="75"/>
    </location>
</feature>
<dbReference type="GO" id="GO:0005634">
    <property type="term" value="C:nucleus"/>
    <property type="evidence" value="ECO:0007669"/>
    <property type="project" value="UniProtKB-SubCell"/>
</dbReference>
<evidence type="ECO:0000259" key="7">
    <source>
        <dbReference type="PROSITE" id="PS50071"/>
    </source>
</evidence>
<proteinExistence type="inferred from homology"/>
<evidence type="ECO:0000256" key="3">
    <source>
        <dbReference type="ARBA" id="ARBA00023155"/>
    </source>
</evidence>
<sequence length="715" mass="76299">MVISLSSRPISSVREQQHASPRLPSIHNTPHLRSASGTANPSPRIGSALSTPSDRSAPDDRHSSPPTASARSSEYSFDRHSVSSFGRRSTSTAATLPLSSHDVDHLPPLASLGFPRPVQHSPRSVRTQPQSASMNASDKVDLAARRASPPPLLRRPVSPAGKISNHSAEWDMHSDRGSPRMAGRRPGGPPMPAASTGAAGPVHSAYPRAEYASSPRSMYREAAYRDPRELSPPTAPGGLKRKLSISSDMGARRALPERVDRNGNAWAASAATAAAADYPPRAAAAYADADYYRARARGETPERSYPGSYSREAAYPSRYADPRMDDPRYSPRHAYPASPSSSRTAYRGGAHDAAAPPGHAYPPVSRFSDRYSPSPRSPSYASRQAIPPPQAPPPSHDPYSRSAPHSSYLRRPSPPPYASDPRPVLPPLSSRTPASRYPAAAPAPAAASRGSRYTPPLEAVAHADRLSPSPEPHAYSEPFYPDRRLYFARERIQDPEMDEYYHGPNGSGVAAAGKGRYADPYYDPYGSPHAGGYPHPSGAHVGGKPSNGGAGPMPIPSPGMRPMGARHPHDARLPYAGAYGAGDYMAHDPRDMHAHPGVPHMGRPGGVMPIPAAHVPPGPSAGIAPPPRRRGKLPKPVTDLLKTWLLEHASHPYPTEDEKRSLCSMTGLTLSQVSNWFINARRRILLPTGANGSPGGSTAAQVKAAFRDDSASPEP</sequence>
<dbReference type="GO" id="GO:0006355">
    <property type="term" value="P:regulation of DNA-templated transcription"/>
    <property type="evidence" value="ECO:0007669"/>
    <property type="project" value="InterPro"/>
</dbReference>
<feature type="DNA-binding region" description="Homeobox" evidence="5">
    <location>
        <begin position="626"/>
        <end position="684"/>
    </location>
</feature>